<dbReference type="PRINTS" id="PR00625">
    <property type="entry name" value="JDOMAIN"/>
</dbReference>
<dbReference type="AlphaFoldDB" id="A0AA89BB65"/>
<dbReference type="GO" id="GO:0051082">
    <property type="term" value="F:unfolded protein binding"/>
    <property type="evidence" value="ECO:0007669"/>
    <property type="project" value="TreeGrafter"/>
</dbReference>
<dbReference type="Pfam" id="PF00226">
    <property type="entry name" value="DnaJ"/>
    <property type="match status" value="1"/>
</dbReference>
<dbReference type="Gene3D" id="1.10.287.110">
    <property type="entry name" value="DnaJ domain"/>
    <property type="match status" value="1"/>
</dbReference>
<dbReference type="PROSITE" id="PS50076">
    <property type="entry name" value="DNAJ_2"/>
    <property type="match status" value="1"/>
</dbReference>
<dbReference type="EMBL" id="JAVXUP010000214">
    <property type="protein sequence ID" value="KAK3034048.1"/>
    <property type="molecule type" value="Genomic_DNA"/>
</dbReference>
<evidence type="ECO:0000256" key="1">
    <source>
        <dbReference type="SAM" id="MobiDB-lite"/>
    </source>
</evidence>
<sequence>MPFSLNHNGNFIKLDHPTTFPPLTTLSCIKTLGFSDAAFPILTLKSFFGNSCPPLLSPKNRRRGRGAVIARAGDVGRSDYYIVLNVGRNATLQEIKASYRKLARKLEVELQVMNSLNGDLAVLLGLSLEEGAISAPGDNHMLLAVSERLITVCFCFKQYHPDMNKGPGAEEKFKEISAAYEVLSDDEKRSLYDRFGEAGLQGETAKMVDPFEVFDAFFGKSNGLFGGRSEPRGFNFNLRSERKQDLDLRNNVSVLLRKLGPSIVIKEILDHIVISPGYDTEEHHQQEADQAVNREKGAGSNQNKVRIRIKRSGLRQEDGVPTVTDKA</sequence>
<name>A0AA89BB65_9ASTE</name>
<dbReference type="PROSITE" id="PS00636">
    <property type="entry name" value="DNAJ_1"/>
    <property type="match status" value="1"/>
</dbReference>
<reference evidence="3" key="1">
    <citation type="submission" date="2022-12" db="EMBL/GenBank/DDBJ databases">
        <title>Draft genome assemblies for two species of Escallonia (Escalloniales).</title>
        <authorList>
            <person name="Chanderbali A."/>
            <person name="Dervinis C."/>
            <person name="Anghel I."/>
            <person name="Soltis D."/>
            <person name="Soltis P."/>
            <person name="Zapata F."/>
        </authorList>
    </citation>
    <scope>NUCLEOTIDE SEQUENCE</scope>
    <source>
        <strain evidence="3">UCBG64.0493</strain>
        <tissue evidence="3">Leaf</tissue>
    </source>
</reference>
<feature type="compositionally biased region" description="Basic and acidic residues" evidence="1">
    <location>
        <begin position="280"/>
        <end position="297"/>
    </location>
</feature>
<proteinExistence type="predicted"/>
<organism evidence="3 4">
    <name type="scientific">Escallonia herrerae</name>
    <dbReference type="NCBI Taxonomy" id="1293975"/>
    <lineage>
        <taxon>Eukaryota</taxon>
        <taxon>Viridiplantae</taxon>
        <taxon>Streptophyta</taxon>
        <taxon>Embryophyta</taxon>
        <taxon>Tracheophyta</taxon>
        <taxon>Spermatophyta</taxon>
        <taxon>Magnoliopsida</taxon>
        <taxon>eudicotyledons</taxon>
        <taxon>Gunneridae</taxon>
        <taxon>Pentapetalae</taxon>
        <taxon>asterids</taxon>
        <taxon>campanulids</taxon>
        <taxon>Escalloniales</taxon>
        <taxon>Escalloniaceae</taxon>
        <taxon>Escallonia</taxon>
    </lineage>
</organism>
<keyword evidence="4" id="KW-1185">Reference proteome</keyword>
<dbReference type="InterPro" id="IPR001623">
    <property type="entry name" value="DnaJ_domain"/>
</dbReference>
<dbReference type="GO" id="GO:0009535">
    <property type="term" value="C:chloroplast thylakoid membrane"/>
    <property type="evidence" value="ECO:0007669"/>
    <property type="project" value="TreeGrafter"/>
</dbReference>
<dbReference type="CDD" id="cd06257">
    <property type="entry name" value="DnaJ"/>
    <property type="match status" value="1"/>
</dbReference>
<dbReference type="SMART" id="SM00271">
    <property type="entry name" value="DnaJ"/>
    <property type="match status" value="1"/>
</dbReference>
<accession>A0AA89BB65</accession>
<dbReference type="Proteomes" id="UP001188597">
    <property type="component" value="Unassembled WGS sequence"/>
</dbReference>
<gene>
    <name evidence="3" type="ORF">RJ639_032970</name>
</gene>
<comment type="caution">
    <text evidence="3">The sequence shown here is derived from an EMBL/GenBank/DDBJ whole genome shotgun (WGS) entry which is preliminary data.</text>
</comment>
<feature type="region of interest" description="Disordered" evidence="1">
    <location>
        <begin position="280"/>
        <end position="327"/>
    </location>
</feature>
<evidence type="ECO:0000259" key="2">
    <source>
        <dbReference type="PROSITE" id="PS50076"/>
    </source>
</evidence>
<evidence type="ECO:0000313" key="3">
    <source>
        <dbReference type="EMBL" id="KAK3034048.1"/>
    </source>
</evidence>
<evidence type="ECO:0000313" key="4">
    <source>
        <dbReference type="Proteomes" id="UP001188597"/>
    </source>
</evidence>
<dbReference type="SUPFAM" id="SSF46565">
    <property type="entry name" value="Chaperone J-domain"/>
    <property type="match status" value="2"/>
</dbReference>
<protein>
    <recommendedName>
        <fullName evidence="2">J domain-containing protein</fullName>
    </recommendedName>
</protein>
<dbReference type="InterPro" id="IPR018253">
    <property type="entry name" value="DnaJ_domain_CS"/>
</dbReference>
<dbReference type="GO" id="GO:0042026">
    <property type="term" value="P:protein refolding"/>
    <property type="evidence" value="ECO:0007669"/>
    <property type="project" value="TreeGrafter"/>
</dbReference>
<dbReference type="InterPro" id="IPR036869">
    <property type="entry name" value="J_dom_sf"/>
</dbReference>
<dbReference type="PANTHER" id="PTHR43096">
    <property type="entry name" value="DNAJ HOMOLOG 1, MITOCHONDRIAL-RELATED"/>
    <property type="match status" value="1"/>
</dbReference>
<feature type="domain" description="J" evidence="2">
    <location>
        <begin position="79"/>
        <end position="196"/>
    </location>
</feature>
<dbReference type="PANTHER" id="PTHR43096:SF26">
    <property type="entry name" value="CR-TYPE DOMAIN-CONTAINING PROTEIN"/>
    <property type="match status" value="1"/>
</dbReference>